<keyword evidence="3" id="KW-0805">Transcription regulation</keyword>
<evidence type="ECO:0000313" key="8">
    <source>
        <dbReference type="Proteomes" id="UP000694924"/>
    </source>
</evidence>
<sequence length="323" mass="36836">MAPVSIKGTRKTYSFEERKILISLINKYEDIEDRKSDPISMSKRKSAWSLLVEEYNSIVGPQSARSAVQLRRCWENMKACKRNREEKKTRNNSKSSSQLSKDFNQSSISSWENGNIYENHKPEVTPANGNGCLPPNVVFEPKDSEPFTLQSVSATKPTNICLKKEPETSGNESNADNTLNNISDIQDTIINKQTISMIQSQGIMSNDNHQELNNLSIMDHRSMDEEESIEPNHLAYKPDRTQAFVLSSPSGVNDSHVNHKTKVLQKEDELQLLALSEAQIKVDVAAMLKEEARIKLEEAVYRKEEARLRVLFFTYKLERIKED</sequence>
<dbReference type="Pfam" id="PF13873">
    <property type="entry name" value="Myb_DNA-bind_5"/>
    <property type="match status" value="1"/>
</dbReference>
<comment type="function">
    <text evidence="5">Involved in transvection phenomena (= synapsis-dependent gene expression), where the synaptic pairing of chromosomes carrying genes with which zeste interacts influences the expression of these genes. Zeste binds to DNA and stimulates transcription from a nearby promoter.</text>
</comment>
<feature type="domain" description="Myb/SANT-like DNA-binding" evidence="7">
    <location>
        <begin position="11"/>
        <end position="83"/>
    </location>
</feature>
<feature type="region of interest" description="Disordered" evidence="6">
    <location>
        <begin position="82"/>
        <end position="105"/>
    </location>
</feature>
<proteinExistence type="predicted"/>
<keyword evidence="8" id="KW-1185">Reference proteome</keyword>
<accession>A0ABM1I1Q4</accession>
<protein>
    <recommendedName>
        <fullName evidence="2">Regulatory protein zeste</fullName>
    </recommendedName>
</protein>
<dbReference type="InterPro" id="IPR028002">
    <property type="entry name" value="Myb_DNA-bind_5"/>
</dbReference>
<evidence type="ECO:0000256" key="4">
    <source>
        <dbReference type="ARBA" id="ARBA00023163"/>
    </source>
</evidence>
<dbReference type="GeneID" id="107065204"/>
<evidence type="ECO:0000259" key="7">
    <source>
        <dbReference type="Pfam" id="PF13873"/>
    </source>
</evidence>
<gene>
    <name evidence="9" type="primary">LOC107065204</name>
</gene>
<evidence type="ECO:0000256" key="5">
    <source>
        <dbReference type="ARBA" id="ARBA00025466"/>
    </source>
</evidence>
<dbReference type="Proteomes" id="UP000694924">
    <property type="component" value="Unplaced"/>
</dbReference>
<reference evidence="9" key="1">
    <citation type="submission" date="2025-08" db="UniProtKB">
        <authorList>
            <consortium name="RefSeq"/>
        </authorList>
    </citation>
    <scope>IDENTIFICATION</scope>
    <source>
        <tissue evidence="9">Whole body</tissue>
    </source>
</reference>
<keyword evidence="4" id="KW-0804">Transcription</keyword>
<evidence type="ECO:0000256" key="3">
    <source>
        <dbReference type="ARBA" id="ARBA00023015"/>
    </source>
</evidence>
<dbReference type="RefSeq" id="XP_015174141.1">
    <property type="nucleotide sequence ID" value="XM_015318655.1"/>
</dbReference>
<feature type="compositionally biased region" description="Polar residues" evidence="6">
    <location>
        <begin position="92"/>
        <end position="105"/>
    </location>
</feature>
<organism evidence="8 9">
    <name type="scientific">Polistes dominula</name>
    <name type="common">European paper wasp</name>
    <name type="synonym">Vespa dominula</name>
    <dbReference type="NCBI Taxonomy" id="743375"/>
    <lineage>
        <taxon>Eukaryota</taxon>
        <taxon>Metazoa</taxon>
        <taxon>Ecdysozoa</taxon>
        <taxon>Arthropoda</taxon>
        <taxon>Hexapoda</taxon>
        <taxon>Insecta</taxon>
        <taxon>Pterygota</taxon>
        <taxon>Neoptera</taxon>
        <taxon>Endopterygota</taxon>
        <taxon>Hymenoptera</taxon>
        <taxon>Apocrita</taxon>
        <taxon>Aculeata</taxon>
        <taxon>Vespoidea</taxon>
        <taxon>Vespidae</taxon>
        <taxon>Polistinae</taxon>
        <taxon>Polistini</taxon>
        <taxon>Polistes</taxon>
    </lineage>
</organism>
<evidence type="ECO:0000256" key="6">
    <source>
        <dbReference type="SAM" id="MobiDB-lite"/>
    </source>
</evidence>
<evidence type="ECO:0000256" key="1">
    <source>
        <dbReference type="ARBA" id="ARBA00011764"/>
    </source>
</evidence>
<evidence type="ECO:0000313" key="9">
    <source>
        <dbReference type="RefSeq" id="XP_015174141.1"/>
    </source>
</evidence>
<name>A0ABM1I1Q4_POLDO</name>
<evidence type="ECO:0000256" key="2">
    <source>
        <dbReference type="ARBA" id="ARBA00016807"/>
    </source>
</evidence>
<comment type="subunit">
    <text evidence="1">Self-associates forming complexes of several hundred monomers.</text>
</comment>